<keyword evidence="1" id="KW-1133">Transmembrane helix</keyword>
<keyword evidence="1" id="KW-0812">Transmembrane</keyword>
<reference evidence="2" key="2">
    <citation type="journal article" date="2022" name="Microbiol. Resour. Announc.">
        <title>Metagenome Sequencing to Explore Phylogenomics of Terrestrial Cyanobacteria.</title>
        <authorList>
            <person name="Ward R.D."/>
            <person name="Stajich J.E."/>
            <person name="Johansen J.R."/>
            <person name="Huntemann M."/>
            <person name="Clum A."/>
            <person name="Foster B."/>
            <person name="Foster B."/>
            <person name="Roux S."/>
            <person name="Palaniappan K."/>
            <person name="Varghese N."/>
            <person name="Mukherjee S."/>
            <person name="Reddy T.B.K."/>
            <person name="Daum C."/>
            <person name="Copeland A."/>
            <person name="Chen I.A."/>
            <person name="Ivanova N.N."/>
            <person name="Kyrpides N.C."/>
            <person name="Shapiro N."/>
            <person name="Eloe-Fadrosh E.A."/>
            <person name="Pietrasiak N."/>
        </authorList>
    </citation>
    <scope>NUCLEOTIDE SEQUENCE</scope>
    <source>
        <strain evidence="2">CPER-KK1</strain>
    </source>
</reference>
<dbReference type="Proteomes" id="UP000753908">
    <property type="component" value="Unassembled WGS sequence"/>
</dbReference>
<organism evidence="2 3">
    <name type="scientific">Symplocastrum torsivum CPER-KK1</name>
    <dbReference type="NCBI Taxonomy" id="450513"/>
    <lineage>
        <taxon>Bacteria</taxon>
        <taxon>Bacillati</taxon>
        <taxon>Cyanobacteriota</taxon>
        <taxon>Cyanophyceae</taxon>
        <taxon>Oscillatoriophycideae</taxon>
        <taxon>Oscillatoriales</taxon>
        <taxon>Microcoleaceae</taxon>
        <taxon>Symplocastrum</taxon>
    </lineage>
</organism>
<evidence type="ECO:0000313" key="2">
    <source>
        <dbReference type="EMBL" id="MBW4544321.1"/>
    </source>
</evidence>
<name>A0A951UAA8_9CYAN</name>
<dbReference type="AlphaFoldDB" id="A0A951UAA8"/>
<keyword evidence="1" id="KW-0472">Membrane</keyword>
<evidence type="ECO:0000256" key="1">
    <source>
        <dbReference type="SAM" id="Phobius"/>
    </source>
</evidence>
<feature type="transmembrane region" description="Helical" evidence="1">
    <location>
        <begin position="7"/>
        <end position="28"/>
    </location>
</feature>
<accession>A0A951UAA8</accession>
<comment type="caution">
    <text evidence="2">The sequence shown here is derived from an EMBL/GenBank/DDBJ whole genome shotgun (WGS) entry which is preliminary data.</text>
</comment>
<proteinExistence type="predicted"/>
<sequence length="134" mass="15022">MKLLQKVIAGFLLVFGVPLSLVAVTEITNPQTSPQDREDALAALLILTLPAASVGGWVAWRLYKAGDKETRDRLRSTFYRLVKENNGQLSVLYFAMEAQLSGEQARDYLDERAKEFNATFEPLDDGGIVYQFHL</sequence>
<dbReference type="EMBL" id="JAHHIF010000008">
    <property type="protein sequence ID" value="MBW4544321.1"/>
    <property type="molecule type" value="Genomic_DNA"/>
</dbReference>
<reference evidence="2" key="1">
    <citation type="submission" date="2021-05" db="EMBL/GenBank/DDBJ databases">
        <authorList>
            <person name="Pietrasiak N."/>
            <person name="Ward R."/>
            <person name="Stajich J.E."/>
            <person name="Kurbessoian T."/>
        </authorList>
    </citation>
    <scope>NUCLEOTIDE SEQUENCE</scope>
    <source>
        <strain evidence="2">CPER-KK1</strain>
    </source>
</reference>
<evidence type="ECO:0000313" key="3">
    <source>
        <dbReference type="Proteomes" id="UP000753908"/>
    </source>
</evidence>
<gene>
    <name evidence="2" type="ORF">KME25_07760</name>
</gene>
<protein>
    <submittedName>
        <fullName evidence="2">Uncharacterized protein</fullName>
    </submittedName>
</protein>
<feature type="transmembrane region" description="Helical" evidence="1">
    <location>
        <begin position="40"/>
        <end position="63"/>
    </location>
</feature>